<organism evidence="4 5">
    <name type="scientific">Mucilaginibacter arboris</name>
    <dbReference type="NCBI Taxonomy" id="2682090"/>
    <lineage>
        <taxon>Bacteria</taxon>
        <taxon>Pseudomonadati</taxon>
        <taxon>Bacteroidota</taxon>
        <taxon>Sphingobacteriia</taxon>
        <taxon>Sphingobacteriales</taxon>
        <taxon>Sphingobacteriaceae</taxon>
        <taxon>Mucilaginibacter</taxon>
    </lineage>
</organism>
<feature type="domain" description="FecR protein" evidence="2">
    <location>
        <begin position="133"/>
        <end position="216"/>
    </location>
</feature>
<feature type="transmembrane region" description="Helical" evidence="1">
    <location>
        <begin position="84"/>
        <end position="103"/>
    </location>
</feature>
<dbReference type="Gene3D" id="2.60.120.1440">
    <property type="match status" value="1"/>
</dbReference>
<gene>
    <name evidence="4" type="ORF">GO621_05930</name>
</gene>
<name>A0A7K1SUR8_9SPHI</name>
<dbReference type="Gene3D" id="3.55.50.30">
    <property type="match status" value="1"/>
</dbReference>
<dbReference type="EMBL" id="WPIK01000004">
    <property type="protein sequence ID" value="MVN21071.1"/>
    <property type="molecule type" value="Genomic_DNA"/>
</dbReference>
<keyword evidence="5" id="KW-1185">Reference proteome</keyword>
<keyword evidence="1" id="KW-1133">Transmembrane helix</keyword>
<evidence type="ECO:0000256" key="1">
    <source>
        <dbReference type="SAM" id="Phobius"/>
    </source>
</evidence>
<evidence type="ECO:0000259" key="3">
    <source>
        <dbReference type="Pfam" id="PF16344"/>
    </source>
</evidence>
<dbReference type="InterPro" id="IPR012373">
    <property type="entry name" value="Ferrdict_sens_TM"/>
</dbReference>
<dbReference type="Pfam" id="PF04773">
    <property type="entry name" value="FecR"/>
    <property type="match status" value="1"/>
</dbReference>
<dbReference type="GO" id="GO:0016989">
    <property type="term" value="F:sigma factor antagonist activity"/>
    <property type="evidence" value="ECO:0007669"/>
    <property type="project" value="TreeGrafter"/>
</dbReference>
<proteinExistence type="predicted"/>
<dbReference type="Proteomes" id="UP000462014">
    <property type="component" value="Unassembled WGS sequence"/>
</dbReference>
<reference evidence="4 5" key="1">
    <citation type="submission" date="2019-12" db="EMBL/GenBank/DDBJ databases">
        <title>Mucilaginibacter sp. HMF7410 genome sequencing and assembly.</title>
        <authorList>
            <person name="Kang H."/>
            <person name="Cha I."/>
            <person name="Kim H."/>
            <person name="Joh K."/>
        </authorList>
    </citation>
    <scope>NUCLEOTIDE SEQUENCE [LARGE SCALE GENOMIC DNA]</scope>
    <source>
        <strain evidence="4 5">HMF7410</strain>
    </source>
</reference>
<evidence type="ECO:0000259" key="2">
    <source>
        <dbReference type="Pfam" id="PF04773"/>
    </source>
</evidence>
<keyword evidence="1" id="KW-0812">Transmembrane</keyword>
<sequence>MSRKNFHDLLARYLEGKCTAEENETVEQWYKMLDDEKVGFTREELSSVENRLWTKISSQFKEIPDQPEATLPVYQFFAGKRSMVGRAAALAGFVVAISMLFFYSKQKNPDFNVAVKNESVVHFINKSATPEPIYLQDGSYVLLKPGSALTYPKHFARQKREVYLTGEGYFLISKNPARPFLVYNNNTITRVVGTSFIISSDAETHKTEVSVQTGRVIVTENIEENLIKTVLGKKAEVILTPNQKTTYNSEQQRFTTTLVAAPLPVLKHNETLNKADFVFNEAPVSTVLKALEKMYAIEIIAAKEVNEATFTGDINGMDLYSKLDLICQSIHAGYQISGTKIYINKSIN</sequence>
<dbReference type="AlphaFoldDB" id="A0A7K1SUR8"/>
<protein>
    <submittedName>
        <fullName evidence="4">DUF4974 domain-containing protein</fullName>
    </submittedName>
</protein>
<dbReference type="InterPro" id="IPR006860">
    <property type="entry name" value="FecR"/>
</dbReference>
<comment type="caution">
    <text evidence="4">The sequence shown here is derived from an EMBL/GenBank/DDBJ whole genome shotgun (WGS) entry which is preliminary data.</text>
</comment>
<dbReference type="InterPro" id="IPR032508">
    <property type="entry name" value="FecR_C"/>
</dbReference>
<feature type="domain" description="Protein FecR C-terminal" evidence="3">
    <location>
        <begin position="276"/>
        <end position="343"/>
    </location>
</feature>
<dbReference type="PANTHER" id="PTHR30273">
    <property type="entry name" value="PERIPLASMIC SIGNAL SENSOR AND SIGMA FACTOR ACTIVATOR FECR-RELATED"/>
    <property type="match status" value="1"/>
</dbReference>
<dbReference type="PIRSF" id="PIRSF018266">
    <property type="entry name" value="FecR"/>
    <property type="match status" value="1"/>
</dbReference>
<accession>A0A7K1SUR8</accession>
<keyword evidence="1" id="KW-0472">Membrane</keyword>
<evidence type="ECO:0000313" key="5">
    <source>
        <dbReference type="Proteomes" id="UP000462014"/>
    </source>
</evidence>
<dbReference type="RefSeq" id="WP_157565100.1">
    <property type="nucleotide sequence ID" value="NZ_WPIK01000004.1"/>
</dbReference>
<evidence type="ECO:0000313" key="4">
    <source>
        <dbReference type="EMBL" id="MVN21071.1"/>
    </source>
</evidence>
<dbReference type="PANTHER" id="PTHR30273:SF2">
    <property type="entry name" value="PROTEIN FECR"/>
    <property type="match status" value="1"/>
</dbReference>
<dbReference type="Pfam" id="PF16344">
    <property type="entry name" value="FecR_C"/>
    <property type="match status" value="1"/>
</dbReference>